<sequence length="90" mass="10035">MPKGSYRAGTVEMAVEVTGSTVRVNDRVMIGGMLYSVRDMRAIPGGSKHLVFHSGETFTMLRGTVMWATRDVDPRIRGTRVERPARRPLT</sequence>
<protein>
    <submittedName>
        <fullName evidence="1">Uncharacterized protein</fullName>
    </submittedName>
</protein>
<dbReference type="AlphaFoldDB" id="A0A1W7CV26"/>
<dbReference type="KEGG" id="smao:CAG99_07005"/>
<name>A0A1W7CV26_9ACTN</name>
<proteinExistence type="predicted"/>
<reference evidence="1 2" key="1">
    <citation type="submission" date="2017-05" db="EMBL/GenBank/DDBJ databases">
        <title>Complete genome sequence of Streptomyces sp. SCSIO 03032 revealed the diverse biosynthetic pathways for its bioactive secondary metabolites.</title>
        <authorList>
            <person name="Ma L."/>
            <person name="Zhu Y."/>
            <person name="Zhang W."/>
            <person name="Zhang G."/>
            <person name="Tian X."/>
            <person name="Zhang S."/>
            <person name="Zhang C."/>
        </authorList>
    </citation>
    <scope>NUCLEOTIDE SEQUENCE [LARGE SCALE GENOMIC DNA]</scope>
    <source>
        <strain evidence="1 2">SCSIO 03032</strain>
    </source>
</reference>
<dbReference type="Proteomes" id="UP000194218">
    <property type="component" value="Chromosome"/>
</dbReference>
<organism evidence="1 2">
    <name type="scientific">Streptomyces marincola</name>
    <dbReference type="NCBI Taxonomy" id="2878388"/>
    <lineage>
        <taxon>Bacteria</taxon>
        <taxon>Bacillati</taxon>
        <taxon>Actinomycetota</taxon>
        <taxon>Actinomycetes</taxon>
        <taxon>Kitasatosporales</taxon>
        <taxon>Streptomycetaceae</taxon>
        <taxon>Streptomyces</taxon>
    </lineage>
</organism>
<keyword evidence="2" id="KW-1185">Reference proteome</keyword>
<evidence type="ECO:0000313" key="2">
    <source>
        <dbReference type="Proteomes" id="UP000194218"/>
    </source>
</evidence>
<evidence type="ECO:0000313" key="1">
    <source>
        <dbReference type="EMBL" id="ARQ68638.1"/>
    </source>
</evidence>
<gene>
    <name evidence="1" type="ORF">CAG99_07005</name>
</gene>
<accession>A0A1W7CV26</accession>
<dbReference type="EMBL" id="CP021121">
    <property type="protein sequence ID" value="ARQ68638.1"/>
    <property type="molecule type" value="Genomic_DNA"/>
</dbReference>